<accession>A0A9D3YBZ7</accession>
<gene>
    <name evidence="2" type="ORF">DPMN_083083</name>
</gene>
<comment type="caution">
    <text evidence="2">The sequence shown here is derived from an EMBL/GenBank/DDBJ whole genome shotgun (WGS) entry which is preliminary data.</text>
</comment>
<keyword evidence="3" id="KW-1185">Reference proteome</keyword>
<reference evidence="2" key="1">
    <citation type="journal article" date="2019" name="bioRxiv">
        <title>The Genome of the Zebra Mussel, Dreissena polymorpha: A Resource for Invasive Species Research.</title>
        <authorList>
            <person name="McCartney M.A."/>
            <person name="Auch B."/>
            <person name="Kono T."/>
            <person name="Mallez S."/>
            <person name="Zhang Y."/>
            <person name="Obille A."/>
            <person name="Becker A."/>
            <person name="Abrahante J.E."/>
            <person name="Garbe J."/>
            <person name="Badalamenti J.P."/>
            <person name="Herman A."/>
            <person name="Mangelson H."/>
            <person name="Liachko I."/>
            <person name="Sullivan S."/>
            <person name="Sone E.D."/>
            <person name="Koren S."/>
            <person name="Silverstein K.A.T."/>
            <person name="Beckman K.B."/>
            <person name="Gohl D.M."/>
        </authorList>
    </citation>
    <scope>NUCLEOTIDE SEQUENCE</scope>
    <source>
        <strain evidence="2">Duluth1</strain>
        <tissue evidence="2">Whole animal</tissue>
    </source>
</reference>
<dbReference type="AlphaFoldDB" id="A0A9D3YBZ7"/>
<evidence type="ECO:0000313" key="2">
    <source>
        <dbReference type="EMBL" id="KAH3695625.1"/>
    </source>
</evidence>
<evidence type="ECO:0000313" key="3">
    <source>
        <dbReference type="Proteomes" id="UP000828390"/>
    </source>
</evidence>
<organism evidence="2 3">
    <name type="scientific">Dreissena polymorpha</name>
    <name type="common">Zebra mussel</name>
    <name type="synonym">Mytilus polymorpha</name>
    <dbReference type="NCBI Taxonomy" id="45954"/>
    <lineage>
        <taxon>Eukaryota</taxon>
        <taxon>Metazoa</taxon>
        <taxon>Spiralia</taxon>
        <taxon>Lophotrochozoa</taxon>
        <taxon>Mollusca</taxon>
        <taxon>Bivalvia</taxon>
        <taxon>Autobranchia</taxon>
        <taxon>Heteroconchia</taxon>
        <taxon>Euheterodonta</taxon>
        <taxon>Imparidentia</taxon>
        <taxon>Neoheterodontei</taxon>
        <taxon>Myida</taxon>
        <taxon>Dreissenoidea</taxon>
        <taxon>Dreissenidae</taxon>
        <taxon>Dreissena</taxon>
    </lineage>
</organism>
<proteinExistence type="predicted"/>
<feature type="chain" id="PRO_5039085375" evidence="1">
    <location>
        <begin position="17"/>
        <end position="66"/>
    </location>
</feature>
<dbReference type="Proteomes" id="UP000828390">
    <property type="component" value="Unassembled WGS sequence"/>
</dbReference>
<keyword evidence="1" id="KW-0732">Signal</keyword>
<name>A0A9D3YBZ7_DREPO</name>
<reference evidence="2" key="2">
    <citation type="submission" date="2020-11" db="EMBL/GenBank/DDBJ databases">
        <authorList>
            <person name="McCartney M.A."/>
            <person name="Auch B."/>
            <person name="Kono T."/>
            <person name="Mallez S."/>
            <person name="Becker A."/>
            <person name="Gohl D.M."/>
            <person name="Silverstein K.A.T."/>
            <person name="Koren S."/>
            <person name="Bechman K.B."/>
            <person name="Herman A."/>
            <person name="Abrahante J.E."/>
            <person name="Garbe J."/>
        </authorList>
    </citation>
    <scope>NUCLEOTIDE SEQUENCE</scope>
    <source>
        <strain evidence="2">Duluth1</strain>
        <tissue evidence="2">Whole animal</tissue>
    </source>
</reference>
<evidence type="ECO:0000256" key="1">
    <source>
        <dbReference type="SAM" id="SignalP"/>
    </source>
</evidence>
<feature type="signal peptide" evidence="1">
    <location>
        <begin position="1"/>
        <end position="16"/>
    </location>
</feature>
<protein>
    <submittedName>
        <fullName evidence="2">Uncharacterized protein</fullName>
    </submittedName>
</protein>
<sequence length="66" mass="7281">MLPVSVTVLCMPMTLAGKVYKLWVYGDVLCKMTPYLQGNAGSNLIMTEGHLLAREPVLYYISIVSS</sequence>
<dbReference type="EMBL" id="JAIWYP010000016">
    <property type="protein sequence ID" value="KAH3695625.1"/>
    <property type="molecule type" value="Genomic_DNA"/>
</dbReference>